<dbReference type="EMBL" id="AAOJ01000001">
    <property type="protein sequence ID" value="EAS65759.1"/>
    <property type="molecule type" value="Genomic_DNA"/>
</dbReference>
<organism evidence="2 3">
    <name type="scientific">Photobacterium angustum (strain S14 / CCUG 15956)</name>
    <name type="common">Vibrio sp. (strain S14 / CCUG 15956)</name>
    <dbReference type="NCBI Taxonomy" id="314292"/>
    <lineage>
        <taxon>Bacteria</taxon>
        <taxon>Pseudomonadati</taxon>
        <taxon>Pseudomonadota</taxon>
        <taxon>Gammaproteobacteria</taxon>
        <taxon>Vibrionales</taxon>
        <taxon>Vibrionaceae</taxon>
        <taxon>Photobacterium</taxon>
    </lineage>
</organism>
<dbReference type="Proteomes" id="UP000001603">
    <property type="component" value="Unassembled WGS sequence"/>
</dbReference>
<dbReference type="AlphaFoldDB" id="Q1ZWF1"/>
<accession>Q1ZWF1</accession>
<name>Q1ZWF1_PHOAS</name>
<dbReference type="Pfam" id="PF11661">
    <property type="entry name" value="DUF2986"/>
    <property type="match status" value="1"/>
</dbReference>
<dbReference type="HOGENOM" id="CLU_186874_1_0_6"/>
<comment type="caution">
    <text evidence="2">The sequence shown here is derived from an EMBL/GenBank/DDBJ whole genome shotgun (WGS) entry which is preliminary data.</text>
</comment>
<evidence type="ECO:0000313" key="2">
    <source>
        <dbReference type="EMBL" id="EAS65759.1"/>
    </source>
</evidence>
<evidence type="ECO:0000313" key="3">
    <source>
        <dbReference type="Proteomes" id="UP000001603"/>
    </source>
</evidence>
<sequence length="92" mass="10213">MLFSAEPLQSAPCLKMMKISAGAIMNRKKKINETLKKRMKKANAKLHKSNKPRYISKAERAKLDAEAAQQVSAEETISPSETETMSTETTVS</sequence>
<feature type="region of interest" description="Disordered" evidence="1">
    <location>
        <begin position="40"/>
        <end position="92"/>
    </location>
</feature>
<evidence type="ECO:0000256" key="1">
    <source>
        <dbReference type="SAM" id="MobiDB-lite"/>
    </source>
</evidence>
<evidence type="ECO:0008006" key="4">
    <source>
        <dbReference type="Google" id="ProtNLM"/>
    </source>
</evidence>
<dbReference type="InterPro" id="IPR021677">
    <property type="entry name" value="DUF2986"/>
</dbReference>
<proteinExistence type="predicted"/>
<feature type="compositionally biased region" description="Low complexity" evidence="1">
    <location>
        <begin position="72"/>
        <end position="92"/>
    </location>
</feature>
<reference evidence="2 3" key="1">
    <citation type="journal article" date="2009" name="Proc. Natl. Acad. Sci. U.S.A.">
        <title>The genomic basis of trophic strategy in marine bacteria.</title>
        <authorList>
            <person name="Lauro F.M."/>
            <person name="McDougald D."/>
            <person name="Thomas T."/>
            <person name="Williams T.J."/>
            <person name="Egan S."/>
            <person name="Rice S."/>
            <person name="DeMaere M.Z."/>
            <person name="Ting L."/>
            <person name="Ertan H."/>
            <person name="Johnson J."/>
            <person name="Ferriera S."/>
            <person name="Lapidus A."/>
            <person name="Anderson I."/>
            <person name="Kyrpides N."/>
            <person name="Munk A.C."/>
            <person name="Detter C."/>
            <person name="Han C.S."/>
            <person name="Brown M.V."/>
            <person name="Robb F.T."/>
            <person name="Kjelleberg S."/>
            <person name="Cavicchioli R."/>
        </authorList>
    </citation>
    <scope>NUCLEOTIDE SEQUENCE [LARGE SCALE GENOMIC DNA]</scope>
    <source>
        <strain evidence="2 3">S14</strain>
    </source>
</reference>
<gene>
    <name evidence="2" type="ORF">VAS14_10619</name>
</gene>
<dbReference type="eggNOG" id="ENOG50339IW">
    <property type="taxonomic scope" value="Bacteria"/>
</dbReference>
<feature type="compositionally biased region" description="Basic residues" evidence="1">
    <location>
        <begin position="40"/>
        <end position="51"/>
    </location>
</feature>
<protein>
    <recommendedName>
        <fullName evidence="4">DUF2986 domain-containing protein</fullName>
    </recommendedName>
</protein>
<feature type="compositionally biased region" description="Basic and acidic residues" evidence="1">
    <location>
        <begin position="56"/>
        <end position="65"/>
    </location>
</feature>